<keyword evidence="11" id="KW-1185">Reference proteome</keyword>
<proteinExistence type="inferred from homology"/>
<dbReference type="Pfam" id="PF12704">
    <property type="entry name" value="MacB_PCD"/>
    <property type="match status" value="2"/>
</dbReference>
<dbReference type="HOGENOM" id="CLU_009433_1_0_0"/>
<dbReference type="AlphaFoldDB" id="B1ZXV4"/>
<feature type="transmembrane region" description="Helical" evidence="7">
    <location>
        <begin position="275"/>
        <end position="298"/>
    </location>
</feature>
<dbReference type="PANTHER" id="PTHR30572">
    <property type="entry name" value="MEMBRANE COMPONENT OF TRANSPORTER-RELATED"/>
    <property type="match status" value="1"/>
</dbReference>
<evidence type="ECO:0000259" key="8">
    <source>
        <dbReference type="Pfam" id="PF02687"/>
    </source>
</evidence>
<evidence type="ECO:0000259" key="9">
    <source>
        <dbReference type="Pfam" id="PF12704"/>
    </source>
</evidence>
<dbReference type="GO" id="GO:0022857">
    <property type="term" value="F:transmembrane transporter activity"/>
    <property type="evidence" value="ECO:0007669"/>
    <property type="project" value="TreeGrafter"/>
</dbReference>
<comment type="similarity">
    <text evidence="6">Belongs to the ABC-4 integral membrane protein family.</text>
</comment>
<dbReference type="Pfam" id="PF02687">
    <property type="entry name" value="FtsX"/>
    <property type="match status" value="2"/>
</dbReference>
<sequence length="803" mass="85657">MLSDLRYAFRQLLKSPGFTAVAVITLAVGIAGTAAVFTVVKSLLLDPLPYPEGDRIGQIWTKSSGSHFDFKPLSTPDLLDIQEQVGGLEAVGAFSPRRYTLGGDQPESVEGAYCTPGVFSTLKVPPLLGRWFSADDVAGQDGAAVAIISHSLWQSRFAGRPDCIGRTLRLDGRNVTIVGVMPPGFELLSLWTRERRLQIFLPLVLRHQGASRGDYWLASLARLKPGVSASQADAELGAVAAKIRQSTPDADPRKEFWFMPLQQGLGGLPALRISVLLAAGWTLLVLAAQNVASMMLARGISRQSEIAVRVALGASRLRIIRLVLAESILLALLASGAGFLLTLWGLDALRAALPAAVMPRAGLVVDGWLLGCIGLLAVFVVQAAGLTPALLASKTDVVSGLKEAGVNHTSARKTQRRLRRLVIGQIALAQFLVSIAMQLSGTYQQMVAGSRAMISDQVVTSAVVVRGTQYSDATRVAFWDRFLAAVQAQPGVSDAAVTTKLPLNGGISMPLLTDQESYDPASPRPYVEVSYISPQFFAALNARLLQGRPLTEQDSAVPRSAVVINRTMAQRYWPGQNPIGHHLRPAQSGETWSGQIVGVVEDIRQFAERPAKPEAYFAYSDSPWPEGFLVVRSRAGLPVPVDSIRAELARLDPDLALADVKSMRNHFDDSGRVLAIVTSVVDALTVGILALAALGLYGTLSFTFARRRRDIGVRVAFGAAPRDIATLVVRQALAWVALGGVIGALGSWLIAKAVGAMLADATPLSLPQLAASVATVLAAAALASWLPAHRATRLNPIDALRAE</sequence>
<dbReference type="STRING" id="452637.Oter_1873"/>
<keyword evidence="4 7" id="KW-1133">Transmembrane helix</keyword>
<feature type="transmembrane region" description="Helical" evidence="7">
    <location>
        <begin position="319"/>
        <end position="344"/>
    </location>
</feature>
<evidence type="ECO:0000256" key="7">
    <source>
        <dbReference type="SAM" id="Phobius"/>
    </source>
</evidence>
<dbReference type="InterPro" id="IPR003838">
    <property type="entry name" value="ABC3_permease_C"/>
</dbReference>
<dbReference type="InterPro" id="IPR017800">
    <property type="entry name" value="ADOP"/>
</dbReference>
<feature type="transmembrane region" description="Helical" evidence="7">
    <location>
        <begin position="368"/>
        <end position="392"/>
    </location>
</feature>
<feature type="transmembrane region" description="Helical" evidence="7">
    <location>
        <begin position="673"/>
        <end position="700"/>
    </location>
</feature>
<dbReference type="NCBIfam" id="TIGR03434">
    <property type="entry name" value="ADOP"/>
    <property type="match status" value="1"/>
</dbReference>
<keyword evidence="3 7" id="KW-0812">Transmembrane</keyword>
<dbReference type="EMBL" id="CP001032">
    <property type="protein sequence ID" value="ACB75156.1"/>
    <property type="molecule type" value="Genomic_DNA"/>
</dbReference>
<feature type="domain" description="MacB-like periplasmic core" evidence="9">
    <location>
        <begin position="447"/>
        <end position="604"/>
    </location>
</feature>
<feature type="domain" description="ABC3 transporter permease C-terminal" evidence="8">
    <location>
        <begin position="280"/>
        <end position="396"/>
    </location>
</feature>
<feature type="transmembrane region" description="Helical" evidence="7">
    <location>
        <begin position="20"/>
        <end position="40"/>
    </location>
</feature>
<dbReference type="KEGG" id="ote:Oter_1873"/>
<gene>
    <name evidence="10" type="ordered locus">Oter_1873</name>
</gene>
<dbReference type="eggNOG" id="COG0577">
    <property type="taxonomic scope" value="Bacteria"/>
</dbReference>
<protein>
    <submittedName>
        <fullName evidence="10">Permease</fullName>
    </submittedName>
</protein>
<evidence type="ECO:0000256" key="1">
    <source>
        <dbReference type="ARBA" id="ARBA00004651"/>
    </source>
</evidence>
<dbReference type="InterPro" id="IPR050250">
    <property type="entry name" value="Macrolide_Exporter_MacB"/>
</dbReference>
<keyword evidence="2" id="KW-1003">Cell membrane</keyword>
<dbReference type="InterPro" id="IPR025857">
    <property type="entry name" value="MacB_PCD"/>
</dbReference>
<dbReference type="GO" id="GO:0005886">
    <property type="term" value="C:plasma membrane"/>
    <property type="evidence" value="ECO:0007669"/>
    <property type="project" value="UniProtKB-SubCell"/>
</dbReference>
<dbReference type="PANTHER" id="PTHR30572:SF4">
    <property type="entry name" value="ABC TRANSPORTER PERMEASE YTRF"/>
    <property type="match status" value="1"/>
</dbReference>
<evidence type="ECO:0000256" key="2">
    <source>
        <dbReference type="ARBA" id="ARBA00022475"/>
    </source>
</evidence>
<dbReference type="RefSeq" id="WP_012374693.1">
    <property type="nucleotide sequence ID" value="NC_010571.1"/>
</dbReference>
<evidence type="ECO:0000256" key="6">
    <source>
        <dbReference type="ARBA" id="ARBA00038076"/>
    </source>
</evidence>
<evidence type="ECO:0000256" key="3">
    <source>
        <dbReference type="ARBA" id="ARBA00022692"/>
    </source>
</evidence>
<dbReference type="Proteomes" id="UP000007013">
    <property type="component" value="Chromosome"/>
</dbReference>
<keyword evidence="5 7" id="KW-0472">Membrane</keyword>
<evidence type="ECO:0000313" key="10">
    <source>
        <dbReference type="EMBL" id="ACB75156.1"/>
    </source>
</evidence>
<feature type="transmembrane region" description="Helical" evidence="7">
    <location>
        <begin position="766"/>
        <end position="786"/>
    </location>
</feature>
<feature type="domain" description="MacB-like periplasmic core" evidence="9">
    <location>
        <begin position="19"/>
        <end position="238"/>
    </location>
</feature>
<name>B1ZXV4_OPITP</name>
<dbReference type="OrthoDB" id="5933722at2"/>
<organism evidence="10 11">
    <name type="scientific">Opitutus terrae (strain DSM 11246 / JCM 15787 / PB90-1)</name>
    <dbReference type="NCBI Taxonomy" id="452637"/>
    <lineage>
        <taxon>Bacteria</taxon>
        <taxon>Pseudomonadati</taxon>
        <taxon>Verrucomicrobiota</taxon>
        <taxon>Opitutia</taxon>
        <taxon>Opitutales</taxon>
        <taxon>Opitutaceae</taxon>
        <taxon>Opitutus</taxon>
    </lineage>
</organism>
<evidence type="ECO:0000256" key="5">
    <source>
        <dbReference type="ARBA" id="ARBA00023136"/>
    </source>
</evidence>
<feature type="domain" description="ABC3 transporter permease C-terminal" evidence="8">
    <location>
        <begin position="685"/>
        <end position="796"/>
    </location>
</feature>
<feature type="transmembrane region" description="Helical" evidence="7">
    <location>
        <begin position="732"/>
        <end position="751"/>
    </location>
</feature>
<reference evidence="10 11" key="1">
    <citation type="journal article" date="2011" name="J. Bacteriol.">
        <title>Genome sequence of the verrucomicrobium Opitutus terrae PB90-1, an abundant inhabitant of rice paddy soil ecosystems.</title>
        <authorList>
            <person name="van Passel M.W."/>
            <person name="Kant R."/>
            <person name="Palva A."/>
            <person name="Copeland A."/>
            <person name="Lucas S."/>
            <person name="Lapidus A."/>
            <person name="Glavina del Rio T."/>
            <person name="Pitluck S."/>
            <person name="Goltsman E."/>
            <person name="Clum A."/>
            <person name="Sun H."/>
            <person name="Schmutz J."/>
            <person name="Larimer F.W."/>
            <person name="Land M.L."/>
            <person name="Hauser L."/>
            <person name="Kyrpides N."/>
            <person name="Mikhailova N."/>
            <person name="Richardson P.P."/>
            <person name="Janssen P.H."/>
            <person name="de Vos W.M."/>
            <person name="Smidt H."/>
        </authorList>
    </citation>
    <scope>NUCLEOTIDE SEQUENCE [LARGE SCALE GENOMIC DNA]</scope>
    <source>
        <strain evidence="11">DSM 11246 / JCM 15787 / PB90-1</strain>
    </source>
</reference>
<comment type="subcellular location">
    <subcellularLocation>
        <location evidence="1">Cell membrane</location>
        <topology evidence="1">Multi-pass membrane protein</topology>
    </subcellularLocation>
</comment>
<evidence type="ECO:0000313" key="11">
    <source>
        <dbReference type="Proteomes" id="UP000007013"/>
    </source>
</evidence>
<accession>B1ZXV4</accession>
<evidence type="ECO:0000256" key="4">
    <source>
        <dbReference type="ARBA" id="ARBA00022989"/>
    </source>
</evidence>
<feature type="transmembrane region" description="Helical" evidence="7">
    <location>
        <begin position="421"/>
        <end position="441"/>
    </location>
</feature>